<name>A0A0B7JAT5_9GAMM</name>
<dbReference type="GO" id="GO:0005524">
    <property type="term" value="F:ATP binding"/>
    <property type="evidence" value="ECO:0007669"/>
    <property type="project" value="UniProtKB-KW"/>
</dbReference>
<keyword evidence="3 8" id="KW-0436">Ligase</keyword>
<comment type="similarity">
    <text evidence="1">Belongs to the ATP-dependent AMP-binding enzyme family.</text>
</comment>
<evidence type="ECO:0000313" key="8">
    <source>
        <dbReference type="EMBL" id="PSU97677.1"/>
    </source>
</evidence>
<organism evidence="8 9">
    <name type="scientific">Photobacterium kishitanii</name>
    <dbReference type="NCBI Taxonomy" id="318456"/>
    <lineage>
        <taxon>Bacteria</taxon>
        <taxon>Pseudomonadati</taxon>
        <taxon>Pseudomonadota</taxon>
        <taxon>Gammaproteobacteria</taxon>
        <taxon>Vibrionales</taxon>
        <taxon>Vibrionaceae</taxon>
        <taxon>Photobacterium</taxon>
    </lineage>
</organism>
<feature type="domain" description="AMP-binding enzyme C-terminal" evidence="7">
    <location>
        <begin position="386"/>
        <end position="450"/>
    </location>
</feature>
<dbReference type="RefSeq" id="WP_036793714.1">
    <property type="nucleotide sequence ID" value="NZ_JAUZMX010000001.1"/>
</dbReference>
<dbReference type="EMBL" id="PYNF01000013">
    <property type="protein sequence ID" value="PSU97677.1"/>
    <property type="molecule type" value="Genomic_DNA"/>
</dbReference>
<dbReference type="InterPro" id="IPR042099">
    <property type="entry name" value="ANL_N_sf"/>
</dbReference>
<evidence type="ECO:0000256" key="5">
    <source>
        <dbReference type="ARBA" id="ARBA00022840"/>
    </source>
</evidence>
<dbReference type="GO" id="GO:0031956">
    <property type="term" value="F:medium-chain fatty acid-CoA ligase activity"/>
    <property type="evidence" value="ECO:0007669"/>
    <property type="project" value="TreeGrafter"/>
</dbReference>
<dbReference type="PANTHER" id="PTHR43201:SF5">
    <property type="entry name" value="MEDIUM-CHAIN ACYL-COA LIGASE ACSF2, MITOCHONDRIAL"/>
    <property type="match status" value="1"/>
</dbReference>
<dbReference type="Pfam" id="PF13193">
    <property type="entry name" value="AMP-binding_C"/>
    <property type="match status" value="1"/>
</dbReference>
<dbReference type="GO" id="GO:0009234">
    <property type="term" value="P:menaquinone biosynthetic process"/>
    <property type="evidence" value="ECO:0007669"/>
    <property type="project" value="UniProtKB-KW"/>
</dbReference>
<dbReference type="GeneID" id="29944871"/>
<dbReference type="GO" id="GO:0008756">
    <property type="term" value="F:o-succinylbenzoate-CoA ligase activity"/>
    <property type="evidence" value="ECO:0007669"/>
    <property type="project" value="InterPro"/>
</dbReference>
<dbReference type="PROSITE" id="PS00455">
    <property type="entry name" value="AMP_BINDING"/>
    <property type="match status" value="1"/>
</dbReference>
<dbReference type="PANTHER" id="PTHR43201">
    <property type="entry name" value="ACYL-COA SYNTHETASE"/>
    <property type="match status" value="1"/>
</dbReference>
<gene>
    <name evidence="8" type="ORF">C9J27_15100</name>
</gene>
<keyword evidence="4" id="KW-0547">Nucleotide-binding</keyword>
<evidence type="ECO:0000256" key="4">
    <source>
        <dbReference type="ARBA" id="ARBA00022741"/>
    </source>
</evidence>
<dbReference type="eggNOG" id="COG0318">
    <property type="taxonomic scope" value="Bacteria"/>
</dbReference>
<comment type="caution">
    <text evidence="8">The sequence shown here is derived from an EMBL/GenBank/DDBJ whole genome shotgun (WGS) entry which is preliminary data.</text>
</comment>
<accession>A0A0B7JAT5</accession>
<dbReference type="InterPro" id="IPR025110">
    <property type="entry name" value="AMP-bd_C"/>
</dbReference>
<dbReference type="AlphaFoldDB" id="A0A0B7JAT5"/>
<dbReference type="InterPro" id="IPR045851">
    <property type="entry name" value="AMP-bd_C_sf"/>
</dbReference>
<evidence type="ECO:0000256" key="2">
    <source>
        <dbReference type="ARBA" id="ARBA00022428"/>
    </source>
</evidence>
<dbReference type="InterPro" id="IPR020845">
    <property type="entry name" value="AMP-binding_CS"/>
</dbReference>
<dbReference type="Pfam" id="PF00501">
    <property type="entry name" value="AMP-binding"/>
    <property type="match status" value="1"/>
</dbReference>
<reference evidence="8 9" key="1">
    <citation type="submission" date="2018-01" db="EMBL/GenBank/DDBJ databases">
        <title>Whole genome sequencing of Histamine producing bacteria.</title>
        <authorList>
            <person name="Butler K."/>
        </authorList>
    </citation>
    <scope>NUCLEOTIDE SEQUENCE [LARGE SCALE GENOMIC DNA]</scope>
    <source>
        <strain evidence="8 9">FS-7.2</strain>
    </source>
</reference>
<protein>
    <submittedName>
        <fullName evidence="8">O-succinylbenzoate--CoA ligase</fullName>
    </submittedName>
</protein>
<dbReference type="SUPFAM" id="SSF56801">
    <property type="entry name" value="Acetyl-CoA synthetase-like"/>
    <property type="match status" value="1"/>
</dbReference>
<dbReference type="InterPro" id="IPR000873">
    <property type="entry name" value="AMP-dep_synth/lig_dom"/>
</dbReference>
<evidence type="ECO:0000256" key="1">
    <source>
        <dbReference type="ARBA" id="ARBA00006432"/>
    </source>
</evidence>
<dbReference type="NCBIfam" id="TIGR01923">
    <property type="entry name" value="menE"/>
    <property type="match status" value="1"/>
</dbReference>
<sequence length="474" mass="52875">MAQIKAAFQMWPWQYWAEQRPTEVAIALGDVNADAVSWNWIEVTANIEKYAQRLVAQGVKRDQLVAVVAPNSIDLLWLLLAIIRVGARYVGLNPKLPSKALTEQLALLGNDYLWCSSAELAEQLPGKVISLMMDTTSNRLIPVMWQEHRPVTLTLTSGSTGAPKAVVHHAQSHLASASGLLKQMTFTADDSWLLSLPLFHISGLAIVWRWLYRGARIVVVEPELQQQALQWVSHASLVPTQLQRFLDSEYAQQHQLQQVLLGGATIPVSLTTAAEQVGIECWSGYGMTEMASTITAKRANSSPGVGTVLPYRKLILRDGEIWVSGKVLCLGYYRNRTIFSLVGCNDDDEWFATKDLGEWHDDELFIRGRADNMFISGGENVQPEDIEQVLLQHPAVNQVIVLPVADHDFGARPVAILTTAQPLDNYLIDQLVTYISQNVAPYKRPIRYIELPESFTQSVKISRTELAQWLATQA</sequence>
<dbReference type="Gene3D" id="3.30.300.30">
    <property type="match status" value="1"/>
</dbReference>
<evidence type="ECO:0000259" key="7">
    <source>
        <dbReference type="Pfam" id="PF13193"/>
    </source>
</evidence>
<dbReference type="Proteomes" id="UP000241426">
    <property type="component" value="Unassembled WGS sequence"/>
</dbReference>
<dbReference type="NCBIfam" id="NF006539">
    <property type="entry name" value="PRK09029.1"/>
    <property type="match status" value="1"/>
</dbReference>
<evidence type="ECO:0000256" key="3">
    <source>
        <dbReference type="ARBA" id="ARBA00022598"/>
    </source>
</evidence>
<dbReference type="GO" id="GO:0006631">
    <property type="term" value="P:fatty acid metabolic process"/>
    <property type="evidence" value="ECO:0007669"/>
    <property type="project" value="TreeGrafter"/>
</dbReference>
<keyword evidence="5" id="KW-0067">ATP-binding</keyword>
<proteinExistence type="inferred from homology"/>
<accession>A0A2T3KG06</accession>
<evidence type="ECO:0000313" key="9">
    <source>
        <dbReference type="Proteomes" id="UP000241426"/>
    </source>
</evidence>
<dbReference type="InterPro" id="IPR010192">
    <property type="entry name" value="MenE"/>
</dbReference>
<dbReference type="Gene3D" id="3.40.50.12780">
    <property type="entry name" value="N-terminal domain of ligase-like"/>
    <property type="match status" value="1"/>
</dbReference>
<evidence type="ECO:0000259" key="6">
    <source>
        <dbReference type="Pfam" id="PF00501"/>
    </source>
</evidence>
<feature type="domain" description="AMP-dependent synthetase/ligase" evidence="6">
    <location>
        <begin position="14"/>
        <end position="333"/>
    </location>
</feature>
<dbReference type="CDD" id="cd17630">
    <property type="entry name" value="OSB_MenE-like"/>
    <property type="match status" value="1"/>
</dbReference>
<keyword evidence="2" id="KW-0474">Menaquinone biosynthesis</keyword>